<comment type="caution">
    <text evidence="8">The sequence shown here is derived from an EMBL/GenBank/DDBJ whole genome shotgun (WGS) entry which is preliminary data.</text>
</comment>
<feature type="non-terminal residue" evidence="8">
    <location>
        <position position="361"/>
    </location>
</feature>
<evidence type="ECO:0000256" key="1">
    <source>
        <dbReference type="ARBA" id="ARBA00003387"/>
    </source>
</evidence>
<evidence type="ECO:0000256" key="5">
    <source>
        <dbReference type="ARBA" id="ARBA00023054"/>
    </source>
</evidence>
<feature type="region of interest" description="Disordered" evidence="7">
    <location>
        <begin position="243"/>
        <end position="315"/>
    </location>
</feature>
<evidence type="ECO:0000256" key="7">
    <source>
        <dbReference type="SAM" id="MobiDB-lite"/>
    </source>
</evidence>
<feature type="compositionally biased region" description="Acidic residues" evidence="7">
    <location>
        <begin position="18"/>
        <end position="34"/>
    </location>
</feature>
<feature type="compositionally biased region" description="Acidic residues" evidence="7">
    <location>
        <begin position="44"/>
        <end position="54"/>
    </location>
</feature>
<name>A0AA36D7M2_9BILA</name>
<dbReference type="Proteomes" id="UP001177023">
    <property type="component" value="Unassembled WGS sequence"/>
</dbReference>
<dbReference type="InterPro" id="IPR008610">
    <property type="entry name" value="Ebp2"/>
</dbReference>
<proteinExistence type="inferred from homology"/>
<dbReference type="PANTHER" id="PTHR13028">
    <property type="entry name" value="RRNA PROCESSING PROTEIN EBNA1-BINDING PROTEIN-RELATED"/>
    <property type="match status" value="1"/>
</dbReference>
<feature type="compositionally biased region" description="Basic residues" evidence="7">
    <location>
        <begin position="1"/>
        <end position="14"/>
    </location>
</feature>
<dbReference type="EMBL" id="CATQJA010002663">
    <property type="protein sequence ID" value="CAJ0581590.1"/>
    <property type="molecule type" value="Genomic_DNA"/>
</dbReference>
<organism evidence="8 9">
    <name type="scientific">Mesorhabditis spiculigera</name>
    <dbReference type="NCBI Taxonomy" id="96644"/>
    <lineage>
        <taxon>Eukaryota</taxon>
        <taxon>Metazoa</taxon>
        <taxon>Ecdysozoa</taxon>
        <taxon>Nematoda</taxon>
        <taxon>Chromadorea</taxon>
        <taxon>Rhabditida</taxon>
        <taxon>Rhabditina</taxon>
        <taxon>Rhabditomorpha</taxon>
        <taxon>Rhabditoidea</taxon>
        <taxon>Rhabditidae</taxon>
        <taxon>Mesorhabditinae</taxon>
        <taxon>Mesorhabditis</taxon>
    </lineage>
</organism>
<gene>
    <name evidence="8" type="ORF">MSPICULIGERA_LOCUS19747</name>
</gene>
<dbReference type="GO" id="GO:0034399">
    <property type="term" value="C:nuclear periphery"/>
    <property type="evidence" value="ECO:0007669"/>
    <property type="project" value="TreeGrafter"/>
</dbReference>
<keyword evidence="6" id="KW-0539">Nucleus</keyword>
<evidence type="ECO:0000256" key="2">
    <source>
        <dbReference type="ARBA" id="ARBA00004604"/>
    </source>
</evidence>
<evidence type="ECO:0000256" key="6">
    <source>
        <dbReference type="ARBA" id="ARBA00023242"/>
    </source>
</evidence>
<comment type="similarity">
    <text evidence="3">Belongs to the EBP2 family.</text>
</comment>
<dbReference type="GO" id="GO:0005730">
    <property type="term" value="C:nucleolus"/>
    <property type="evidence" value="ECO:0007669"/>
    <property type="project" value="UniProtKB-SubCell"/>
</dbReference>
<reference evidence="8" key="1">
    <citation type="submission" date="2023-06" db="EMBL/GenBank/DDBJ databases">
        <authorList>
            <person name="Delattre M."/>
        </authorList>
    </citation>
    <scope>NUCLEOTIDE SEQUENCE</scope>
    <source>
        <strain evidence="8">AF72</strain>
    </source>
</reference>
<protein>
    <recommendedName>
        <fullName evidence="10">rRNA-processing protein EBP2</fullName>
    </recommendedName>
</protein>
<dbReference type="Pfam" id="PF05890">
    <property type="entry name" value="Ebp2"/>
    <property type="match status" value="1"/>
</dbReference>
<accession>A0AA36D7M2</accession>
<comment type="subcellular location">
    <subcellularLocation>
        <location evidence="2">Nucleus</location>
        <location evidence="2">Nucleolus</location>
    </subcellularLocation>
</comment>
<feature type="region of interest" description="Disordered" evidence="7">
    <location>
        <begin position="1"/>
        <end position="55"/>
    </location>
</feature>
<dbReference type="GO" id="GO:0042273">
    <property type="term" value="P:ribosomal large subunit biogenesis"/>
    <property type="evidence" value="ECO:0007669"/>
    <property type="project" value="TreeGrafter"/>
</dbReference>
<keyword evidence="5" id="KW-0175">Coiled coil</keyword>
<keyword evidence="4" id="KW-0690">Ribosome biogenesis</keyword>
<sequence>MKFKKAQRQGRKPRAPALEEDSYDEDFGIEDEPIQLDGPKPLLDDGDEAEDSDEELRVALKEGLLKSDALNYVKEKQRPMINLVDQLKAKALKYQPLPWIETVDVTTEGGFTEVSEENDFEREMQFYKQAEQAVQRVVPKLLAMKVKVFRPTDYYAEMAKSDDHMQKVRKRLVDAQQVKERQEAIRTMREEKKYASKTNKAVLEARQKDKKVFMETLKKHRKGMKQQLDDMLSNAKKIQFDDDDDDKRVMSRGGSRGEVDRTKRKMSRNTRDKRFGFGGKKKGSKQNTKQSFDDVIKPRGSRSGGGGRGGFGGRDGRLEARKFSIFTARHVPGGSLLDVQSTSDIPEIYEKLQGSRHVIRG</sequence>
<feature type="compositionally biased region" description="Gly residues" evidence="7">
    <location>
        <begin position="302"/>
        <end position="313"/>
    </location>
</feature>
<evidence type="ECO:0008006" key="10">
    <source>
        <dbReference type="Google" id="ProtNLM"/>
    </source>
</evidence>
<evidence type="ECO:0000256" key="4">
    <source>
        <dbReference type="ARBA" id="ARBA00022517"/>
    </source>
</evidence>
<dbReference type="GO" id="GO:0006364">
    <property type="term" value="P:rRNA processing"/>
    <property type="evidence" value="ECO:0007669"/>
    <property type="project" value="TreeGrafter"/>
</dbReference>
<dbReference type="PANTHER" id="PTHR13028:SF0">
    <property type="entry name" value="RRNA-PROCESSING PROTEIN EBP2-RELATED"/>
    <property type="match status" value="1"/>
</dbReference>
<evidence type="ECO:0000313" key="9">
    <source>
        <dbReference type="Proteomes" id="UP001177023"/>
    </source>
</evidence>
<comment type="function">
    <text evidence="1">Required for the processing of the 27S pre-rRNA.</text>
</comment>
<evidence type="ECO:0000256" key="3">
    <source>
        <dbReference type="ARBA" id="ARBA00007336"/>
    </source>
</evidence>
<evidence type="ECO:0000313" key="8">
    <source>
        <dbReference type="EMBL" id="CAJ0581590.1"/>
    </source>
</evidence>
<dbReference type="AlphaFoldDB" id="A0AA36D7M2"/>
<dbReference type="GO" id="GO:0030687">
    <property type="term" value="C:preribosome, large subunit precursor"/>
    <property type="evidence" value="ECO:0007669"/>
    <property type="project" value="TreeGrafter"/>
</dbReference>
<keyword evidence="9" id="KW-1185">Reference proteome</keyword>